<dbReference type="CDD" id="cd02236">
    <property type="entry name" value="cupin_CV2614-like"/>
    <property type="match status" value="1"/>
</dbReference>
<sequence length="146" mass="15669">MRQTWILLLVGLALLLPVQAIEQTKAVKVSTVLKTQTSWDGQPLQYPAGDAEVTGMLIEIAPGGETGWHLHPVPSFGMVVQGELEVSLKDGRKKRLKAGDALAEVVNTAHNGRNVGTEAVKLVVFYAGSIGQPLSQKIQAEPKAKH</sequence>
<dbReference type="InterPro" id="IPR047142">
    <property type="entry name" value="OryJ/VirC-like"/>
</dbReference>
<dbReference type="Proteomes" id="UP001589813">
    <property type="component" value="Unassembled WGS sequence"/>
</dbReference>
<dbReference type="SUPFAM" id="SSF51182">
    <property type="entry name" value="RmlC-like cupins"/>
    <property type="match status" value="1"/>
</dbReference>
<protein>
    <submittedName>
        <fullName evidence="2">Cupin domain-containing protein</fullName>
    </submittedName>
</protein>
<feature type="domain" description="Cupin type-2" evidence="1">
    <location>
        <begin position="57"/>
        <end position="125"/>
    </location>
</feature>
<dbReference type="PANTHER" id="PTHR36156:SF2">
    <property type="entry name" value="CUPIN TYPE-2 DOMAIN-CONTAINING PROTEIN"/>
    <property type="match status" value="1"/>
</dbReference>
<gene>
    <name evidence="2" type="ORF">ACFFJP_06495</name>
</gene>
<accession>A0ABV6BCW9</accession>
<dbReference type="EMBL" id="JBHLXP010000001">
    <property type="protein sequence ID" value="MFC0047932.1"/>
    <property type="molecule type" value="Genomic_DNA"/>
</dbReference>
<name>A0ABV6BCW9_9GAMM</name>
<proteinExistence type="predicted"/>
<keyword evidence="3" id="KW-1185">Reference proteome</keyword>
<comment type="caution">
    <text evidence="2">The sequence shown here is derived from an EMBL/GenBank/DDBJ whole genome shotgun (WGS) entry which is preliminary data.</text>
</comment>
<dbReference type="RefSeq" id="WP_377241637.1">
    <property type="nucleotide sequence ID" value="NZ_JBHLXP010000001.1"/>
</dbReference>
<reference evidence="2 3" key="1">
    <citation type="submission" date="2024-09" db="EMBL/GenBank/DDBJ databases">
        <authorList>
            <person name="Sun Q."/>
            <person name="Mori K."/>
        </authorList>
    </citation>
    <scope>NUCLEOTIDE SEQUENCE [LARGE SCALE GENOMIC DNA]</scope>
    <source>
        <strain evidence="2 3">KCTC 23315</strain>
    </source>
</reference>
<evidence type="ECO:0000313" key="3">
    <source>
        <dbReference type="Proteomes" id="UP001589813"/>
    </source>
</evidence>
<dbReference type="InterPro" id="IPR011051">
    <property type="entry name" value="RmlC_Cupin_sf"/>
</dbReference>
<dbReference type="Gene3D" id="2.60.120.10">
    <property type="entry name" value="Jelly Rolls"/>
    <property type="match status" value="1"/>
</dbReference>
<dbReference type="Pfam" id="PF07883">
    <property type="entry name" value="Cupin_2"/>
    <property type="match status" value="1"/>
</dbReference>
<evidence type="ECO:0000259" key="1">
    <source>
        <dbReference type="Pfam" id="PF07883"/>
    </source>
</evidence>
<dbReference type="PANTHER" id="PTHR36156">
    <property type="entry name" value="SLR2101 PROTEIN"/>
    <property type="match status" value="1"/>
</dbReference>
<evidence type="ECO:0000313" key="2">
    <source>
        <dbReference type="EMBL" id="MFC0047932.1"/>
    </source>
</evidence>
<dbReference type="InterPro" id="IPR013096">
    <property type="entry name" value="Cupin_2"/>
</dbReference>
<organism evidence="2 3">
    <name type="scientific">Rheinheimera tilapiae</name>
    <dbReference type="NCBI Taxonomy" id="875043"/>
    <lineage>
        <taxon>Bacteria</taxon>
        <taxon>Pseudomonadati</taxon>
        <taxon>Pseudomonadota</taxon>
        <taxon>Gammaproteobacteria</taxon>
        <taxon>Chromatiales</taxon>
        <taxon>Chromatiaceae</taxon>
        <taxon>Rheinheimera</taxon>
    </lineage>
</organism>
<dbReference type="InterPro" id="IPR014710">
    <property type="entry name" value="RmlC-like_jellyroll"/>
</dbReference>